<dbReference type="PANTHER" id="PTHR35800">
    <property type="entry name" value="PROTEIN JAG"/>
    <property type="match status" value="1"/>
</dbReference>
<dbReference type="AlphaFoldDB" id="A0A2L0D6L0"/>
<dbReference type="InterPro" id="IPR036867">
    <property type="entry name" value="R3H_dom_sf"/>
</dbReference>
<feature type="compositionally biased region" description="Polar residues" evidence="7">
    <location>
        <begin position="90"/>
        <end position="104"/>
    </location>
</feature>
<dbReference type="KEGG" id="splr:C0J00_09350"/>
<evidence type="ECO:0000256" key="4">
    <source>
        <dbReference type="ARBA" id="ARBA00023186"/>
    </source>
</evidence>
<protein>
    <recommendedName>
        <fullName evidence="6">RNA-binding protein KhpB</fullName>
    </recommendedName>
    <alternativeName>
        <fullName evidence="6">RNA-binding protein EloR</fullName>
    </alternativeName>
</protein>
<dbReference type="EMBL" id="CP025536">
    <property type="protein sequence ID" value="AUW97290.1"/>
    <property type="molecule type" value="Genomic_DNA"/>
</dbReference>
<dbReference type="Pfam" id="PF01424">
    <property type="entry name" value="R3H"/>
    <property type="match status" value="1"/>
</dbReference>
<dbReference type="InterPro" id="IPR032782">
    <property type="entry name" value="KhpB_N"/>
</dbReference>
<evidence type="ECO:0000259" key="8">
    <source>
        <dbReference type="PROSITE" id="PS51061"/>
    </source>
</evidence>
<dbReference type="GO" id="GO:0008360">
    <property type="term" value="P:regulation of cell shape"/>
    <property type="evidence" value="ECO:0007669"/>
    <property type="project" value="UniProtKB-KW"/>
</dbReference>
<comment type="subcellular location">
    <subcellularLocation>
        <location evidence="6">Cytoplasm</location>
    </subcellularLocation>
</comment>
<dbReference type="NCBIfam" id="NF041568">
    <property type="entry name" value="Jag_EloR"/>
    <property type="match status" value="1"/>
</dbReference>
<comment type="function">
    <text evidence="6">A probable RNA chaperone. Forms a complex with KhpA which binds to cellular RNA and controls its expression. Plays a role in peptidoglycan (PG) homeostasis and cell length regulation.</text>
</comment>
<accession>A0A2L0D6L0</accession>
<dbReference type="Gene3D" id="3.30.300.20">
    <property type="match status" value="1"/>
</dbReference>
<evidence type="ECO:0000256" key="2">
    <source>
        <dbReference type="ARBA" id="ARBA00022884"/>
    </source>
</evidence>
<feature type="domain" description="R3H" evidence="8">
    <location>
        <begin position="284"/>
        <end position="350"/>
    </location>
</feature>
<dbReference type="InterPro" id="IPR038247">
    <property type="entry name" value="Jag_N_dom_sf"/>
</dbReference>
<dbReference type="PANTHER" id="PTHR35800:SF1">
    <property type="entry name" value="RNA-BINDING PROTEIN KHPB"/>
    <property type="match status" value="1"/>
</dbReference>
<dbReference type="GeneID" id="98394110"/>
<dbReference type="PROSITE" id="PS51061">
    <property type="entry name" value="R3H"/>
    <property type="match status" value="1"/>
</dbReference>
<dbReference type="InterPro" id="IPR039247">
    <property type="entry name" value="KhpB"/>
</dbReference>
<dbReference type="SMART" id="SM01245">
    <property type="entry name" value="Jag_N"/>
    <property type="match status" value="1"/>
</dbReference>
<gene>
    <name evidence="6" type="primary">khpB</name>
    <name evidence="6" type="synonym">eloR</name>
    <name evidence="9" type="ORF">C0J00_09350</name>
</gene>
<sequence>MAIFTGKNVEEAIETGLNQLGIPRLKARIKVISKEKKGFLGFGKKPAQVEVSSIEDAQASDKKASSVTSIFKERPKSTAELDDKALVAESTDSQEVSEPSQSTVLDPEVTDTKTVIEEAIVTPSESADSVEIQPSEVSSEAEVRVTEESEGLLIIEEQPSVDKEISDTAAQVSDEETFDQFVAKEFSADDNVSSPELVAELEEAARQVTAYVQNVIDEMDVEASIDTQTSRRRIKLQIETTEPGRVIGYHGKVLKSLQLLAQNYLHDRYSRHYSVSINVHDYVEHRTETLIDFTHKIADRVLKSGESFDMDPMSNSERKTVHKTISQIEGVSSYSEGDDPNRYVVVTLSED</sequence>
<feature type="compositionally biased region" description="Basic and acidic residues" evidence="7">
    <location>
        <begin position="71"/>
        <end position="80"/>
    </location>
</feature>
<dbReference type="SUPFAM" id="SSF82708">
    <property type="entry name" value="R3H domain"/>
    <property type="match status" value="1"/>
</dbReference>
<feature type="region of interest" description="Disordered" evidence="7">
    <location>
        <begin position="53"/>
        <end position="80"/>
    </location>
</feature>
<comment type="subunit">
    <text evidence="6">Forms a complex with KhpA.</text>
</comment>
<dbReference type="GO" id="GO:0071555">
    <property type="term" value="P:cell wall organization"/>
    <property type="evidence" value="ECO:0007669"/>
    <property type="project" value="UniProtKB-KW"/>
</dbReference>
<dbReference type="InterPro" id="IPR038008">
    <property type="entry name" value="Jag_KH"/>
</dbReference>
<dbReference type="RefSeq" id="WP_104968595.1">
    <property type="nucleotide sequence ID" value="NZ_CP025536.1"/>
</dbReference>
<dbReference type="InterPro" id="IPR015946">
    <property type="entry name" value="KH_dom-like_a/b"/>
</dbReference>
<evidence type="ECO:0000256" key="7">
    <source>
        <dbReference type="SAM" id="MobiDB-lite"/>
    </source>
</evidence>
<keyword evidence="2 6" id="KW-0694">RNA-binding</keyword>
<comment type="caution">
    <text evidence="6">Lacks conserved residue(s) required for the propagation of feature annotation.</text>
</comment>
<evidence type="ECO:0000313" key="9">
    <source>
        <dbReference type="EMBL" id="AUW97290.1"/>
    </source>
</evidence>
<dbReference type="CDD" id="cd02644">
    <property type="entry name" value="R3H_jag"/>
    <property type="match status" value="1"/>
</dbReference>
<dbReference type="Proteomes" id="UP000238956">
    <property type="component" value="Chromosome"/>
</dbReference>
<proteinExistence type="inferred from homology"/>
<dbReference type="CDD" id="cd02414">
    <property type="entry name" value="KH-II_Jag"/>
    <property type="match status" value="1"/>
</dbReference>
<evidence type="ECO:0000256" key="1">
    <source>
        <dbReference type="ARBA" id="ARBA00022490"/>
    </source>
</evidence>
<reference evidence="9 10" key="2">
    <citation type="submission" date="2018-02" db="EMBL/GenBank/DDBJ databases">
        <title>Whole genome sequencing analysis of Streptococcus pluranimalium isolated from cattle infected mastitis in China.</title>
        <authorList>
            <person name="Zhang J.-R."/>
            <person name="Hu G.-Z."/>
        </authorList>
    </citation>
    <scope>NUCLEOTIDE SEQUENCE [LARGE SCALE GENOMIC DNA]</scope>
    <source>
        <strain evidence="9 10">TH11417</strain>
    </source>
</reference>
<dbReference type="HAMAP" id="MF_00867">
    <property type="entry name" value="KhpB"/>
    <property type="match status" value="1"/>
</dbReference>
<comment type="domain">
    <text evidence="6">Has an N-terminal Jag-N domain and 2 RNA-binding domains (KH and R3H).</text>
</comment>
<dbReference type="GO" id="GO:0009252">
    <property type="term" value="P:peptidoglycan biosynthetic process"/>
    <property type="evidence" value="ECO:0007669"/>
    <property type="project" value="UniProtKB-UniRule"/>
</dbReference>
<dbReference type="Pfam" id="PF14804">
    <property type="entry name" value="Jag_N"/>
    <property type="match status" value="1"/>
</dbReference>
<keyword evidence="5 6" id="KW-0961">Cell wall biogenesis/degradation</keyword>
<keyword evidence="3 6" id="KW-0133">Cell shape</keyword>
<evidence type="ECO:0000256" key="3">
    <source>
        <dbReference type="ARBA" id="ARBA00022960"/>
    </source>
</evidence>
<dbReference type="InterPro" id="IPR034079">
    <property type="entry name" value="R3H_KhpB"/>
</dbReference>
<evidence type="ECO:0000256" key="5">
    <source>
        <dbReference type="ARBA" id="ARBA00023316"/>
    </source>
</evidence>
<dbReference type="Gene3D" id="3.30.30.80">
    <property type="entry name" value="probable RNA-binding protein from clostridium symbiosum atcc 14940"/>
    <property type="match status" value="1"/>
</dbReference>
<evidence type="ECO:0000313" key="10">
    <source>
        <dbReference type="Proteomes" id="UP000238956"/>
    </source>
</evidence>
<dbReference type="OrthoDB" id="9794483at2"/>
<dbReference type="InterPro" id="IPR001374">
    <property type="entry name" value="R3H_dom"/>
</dbReference>
<dbReference type="SMART" id="SM00393">
    <property type="entry name" value="R3H"/>
    <property type="match status" value="1"/>
</dbReference>
<organism evidence="9 10">
    <name type="scientific">Streptococcus pluranimalium</name>
    <dbReference type="NCBI Taxonomy" id="82348"/>
    <lineage>
        <taxon>Bacteria</taxon>
        <taxon>Bacillati</taxon>
        <taxon>Bacillota</taxon>
        <taxon>Bacilli</taxon>
        <taxon>Lactobacillales</taxon>
        <taxon>Streptococcaceae</taxon>
        <taxon>Streptococcus</taxon>
    </lineage>
</organism>
<dbReference type="Gene3D" id="3.30.1370.50">
    <property type="entry name" value="R3H-like domain"/>
    <property type="match status" value="1"/>
</dbReference>
<dbReference type="GO" id="GO:0005737">
    <property type="term" value="C:cytoplasm"/>
    <property type="evidence" value="ECO:0007669"/>
    <property type="project" value="UniProtKB-SubCell"/>
</dbReference>
<name>A0A2L0D6L0_9STRE</name>
<keyword evidence="4 6" id="KW-0143">Chaperone</keyword>
<comment type="similarity">
    <text evidence="6">Belongs to the KhpB RNA-binding protein family.</text>
</comment>
<dbReference type="GO" id="GO:0003723">
    <property type="term" value="F:RNA binding"/>
    <property type="evidence" value="ECO:0007669"/>
    <property type="project" value="UniProtKB-UniRule"/>
</dbReference>
<keyword evidence="10" id="KW-1185">Reference proteome</keyword>
<reference evidence="9 10" key="1">
    <citation type="submission" date="2017-12" db="EMBL/GenBank/DDBJ databases">
        <authorList>
            <person name="Hurst M.R.H."/>
        </authorList>
    </citation>
    <scope>NUCLEOTIDE SEQUENCE [LARGE SCALE GENOMIC DNA]</scope>
    <source>
        <strain evidence="9 10">TH11417</strain>
    </source>
</reference>
<keyword evidence="1 6" id="KW-0963">Cytoplasm</keyword>
<dbReference type="Pfam" id="PF13083">
    <property type="entry name" value="KH_KhpA-B"/>
    <property type="match status" value="1"/>
</dbReference>
<evidence type="ECO:0000256" key="6">
    <source>
        <dbReference type="HAMAP-Rule" id="MF_00867"/>
    </source>
</evidence>
<feature type="region of interest" description="Disordered" evidence="7">
    <location>
        <begin position="88"/>
        <end position="107"/>
    </location>
</feature>